<dbReference type="Gene3D" id="1.10.10.10">
    <property type="entry name" value="Winged helix-like DNA-binding domain superfamily/Winged helix DNA-binding domain"/>
    <property type="match status" value="1"/>
</dbReference>
<keyword evidence="2" id="KW-0805">Transcription regulation</keyword>
<evidence type="ECO:0000256" key="1">
    <source>
        <dbReference type="ARBA" id="ARBA00009437"/>
    </source>
</evidence>
<sequence>MPSPFFIPLNALRAIEIVARRGALSPAAEELGVTPGAVSQHIRRAEERLGIQLFERTSRGLVPTPELADQLPRLTEGFDHLATGLAGLRPDAETSLTITVGSMFASLWLVPRLGRFAALHPDIELRLVATSKFLDLGRQDIDCGVRFGLGHWPGVEASLFGRRDYSPFCAPELAARLSTPADLARVQVIRDESTLLNWDAWLAAAGVVEAPTMAGPSYTDPLLAYEAALAGQGVLLVMDMLMVDALATGRLVRPFPVGVESEYAHWFVSAAGRRLRKPARLFRDWLEAEMAACLPITGRR</sequence>
<dbReference type="PROSITE" id="PS50931">
    <property type="entry name" value="HTH_LYSR"/>
    <property type="match status" value="1"/>
</dbReference>
<comment type="caution">
    <text evidence="6">The sequence shown here is derived from an EMBL/GenBank/DDBJ whole genome shotgun (WGS) entry which is preliminary data.</text>
</comment>
<dbReference type="GO" id="GO:0006351">
    <property type="term" value="P:DNA-templated transcription"/>
    <property type="evidence" value="ECO:0007669"/>
    <property type="project" value="TreeGrafter"/>
</dbReference>
<dbReference type="GO" id="GO:0043565">
    <property type="term" value="F:sequence-specific DNA binding"/>
    <property type="evidence" value="ECO:0007669"/>
    <property type="project" value="TreeGrafter"/>
</dbReference>
<reference evidence="6" key="1">
    <citation type="submission" date="2022-03" db="EMBL/GenBank/DDBJ databases">
        <title>The complete genome sequence of a Methyloterrigena soli.</title>
        <authorList>
            <person name="Zi Z."/>
        </authorList>
    </citation>
    <scope>NUCLEOTIDE SEQUENCE</scope>
    <source>
        <strain evidence="6">M48</strain>
    </source>
</reference>
<keyword evidence="3" id="KW-0238">DNA-binding</keyword>
<dbReference type="Gene3D" id="3.40.190.10">
    <property type="entry name" value="Periplasmic binding protein-like II"/>
    <property type="match status" value="2"/>
</dbReference>
<dbReference type="CDD" id="cd08432">
    <property type="entry name" value="PBP2_GcdR_TrpI_HvrB_AmpR_like"/>
    <property type="match status" value="1"/>
</dbReference>
<proteinExistence type="inferred from homology"/>
<dbReference type="AlphaFoldDB" id="A0AA41U9J1"/>
<evidence type="ECO:0000259" key="5">
    <source>
        <dbReference type="PROSITE" id="PS50931"/>
    </source>
</evidence>
<dbReference type="InterPro" id="IPR005119">
    <property type="entry name" value="LysR_subst-bd"/>
</dbReference>
<evidence type="ECO:0000313" key="7">
    <source>
        <dbReference type="Proteomes" id="UP001156140"/>
    </source>
</evidence>
<dbReference type="InterPro" id="IPR036388">
    <property type="entry name" value="WH-like_DNA-bd_sf"/>
</dbReference>
<dbReference type="Pfam" id="PF00126">
    <property type="entry name" value="HTH_1"/>
    <property type="match status" value="1"/>
</dbReference>
<dbReference type="InterPro" id="IPR058163">
    <property type="entry name" value="LysR-type_TF_proteobact-type"/>
</dbReference>
<dbReference type="Pfam" id="PF03466">
    <property type="entry name" value="LysR_substrate"/>
    <property type="match status" value="1"/>
</dbReference>
<dbReference type="PANTHER" id="PTHR30537:SF26">
    <property type="entry name" value="GLYCINE CLEAVAGE SYSTEM TRANSCRIPTIONAL ACTIVATOR"/>
    <property type="match status" value="1"/>
</dbReference>
<evidence type="ECO:0000256" key="4">
    <source>
        <dbReference type="ARBA" id="ARBA00023163"/>
    </source>
</evidence>
<name>A0AA41U9J1_9HYPH</name>
<dbReference type="GO" id="GO:0003700">
    <property type="term" value="F:DNA-binding transcription factor activity"/>
    <property type="evidence" value="ECO:0007669"/>
    <property type="project" value="InterPro"/>
</dbReference>
<dbReference type="InterPro" id="IPR036390">
    <property type="entry name" value="WH_DNA-bd_sf"/>
</dbReference>
<protein>
    <submittedName>
        <fullName evidence="6">LysR substrate-binding domain-containing protein</fullName>
    </submittedName>
</protein>
<keyword evidence="4" id="KW-0804">Transcription</keyword>
<feature type="domain" description="HTH lysR-type" evidence="5">
    <location>
        <begin position="7"/>
        <end position="64"/>
    </location>
</feature>
<dbReference type="InterPro" id="IPR000847">
    <property type="entry name" value="LysR_HTH_N"/>
</dbReference>
<organism evidence="6 7">
    <name type="scientific">Paradevosia shaoguanensis</name>
    <dbReference type="NCBI Taxonomy" id="1335043"/>
    <lineage>
        <taxon>Bacteria</taxon>
        <taxon>Pseudomonadati</taxon>
        <taxon>Pseudomonadota</taxon>
        <taxon>Alphaproteobacteria</taxon>
        <taxon>Hyphomicrobiales</taxon>
        <taxon>Devosiaceae</taxon>
        <taxon>Paradevosia</taxon>
    </lineage>
</organism>
<evidence type="ECO:0000256" key="3">
    <source>
        <dbReference type="ARBA" id="ARBA00023125"/>
    </source>
</evidence>
<dbReference type="SUPFAM" id="SSF46785">
    <property type="entry name" value="Winged helix' DNA-binding domain"/>
    <property type="match status" value="1"/>
</dbReference>
<dbReference type="PANTHER" id="PTHR30537">
    <property type="entry name" value="HTH-TYPE TRANSCRIPTIONAL REGULATOR"/>
    <property type="match status" value="1"/>
</dbReference>
<dbReference type="SUPFAM" id="SSF53850">
    <property type="entry name" value="Periplasmic binding protein-like II"/>
    <property type="match status" value="1"/>
</dbReference>
<evidence type="ECO:0000313" key="6">
    <source>
        <dbReference type="EMBL" id="MCI0125293.1"/>
    </source>
</evidence>
<keyword evidence="7" id="KW-1185">Reference proteome</keyword>
<gene>
    <name evidence="6" type="ORF">ML536_00480</name>
</gene>
<evidence type="ECO:0000256" key="2">
    <source>
        <dbReference type="ARBA" id="ARBA00023015"/>
    </source>
</evidence>
<dbReference type="Proteomes" id="UP001156140">
    <property type="component" value="Unassembled WGS sequence"/>
</dbReference>
<comment type="similarity">
    <text evidence="1">Belongs to the LysR transcriptional regulatory family.</text>
</comment>
<dbReference type="RefSeq" id="WP_281734573.1">
    <property type="nucleotide sequence ID" value="NZ_JAKETQ010000001.1"/>
</dbReference>
<dbReference type="EMBL" id="JALAZD010000001">
    <property type="protein sequence ID" value="MCI0125293.1"/>
    <property type="molecule type" value="Genomic_DNA"/>
</dbReference>
<accession>A0AA41U9J1</accession>